<proteinExistence type="predicted"/>
<reference evidence="1" key="1">
    <citation type="journal article" date="2020" name="Nature">
        <title>Giant virus diversity and host interactions through global metagenomics.</title>
        <authorList>
            <person name="Schulz F."/>
            <person name="Roux S."/>
            <person name="Paez-Espino D."/>
            <person name="Jungbluth S."/>
            <person name="Walsh D.A."/>
            <person name="Denef V.J."/>
            <person name="McMahon K.D."/>
            <person name="Konstantinidis K.T."/>
            <person name="Eloe-Fadrosh E.A."/>
            <person name="Kyrpides N.C."/>
            <person name="Woyke T."/>
        </authorList>
    </citation>
    <scope>NUCLEOTIDE SEQUENCE</scope>
    <source>
        <strain evidence="1">GVMAG-M-3300023184-186</strain>
    </source>
</reference>
<sequence length="130" mass="15204">MITANKLSKLSVKVRELENVIKEHLYIIDEKMLKADKNWGRNVIAHELPTIFVIPGIDRKDSQRMVYSSILKNLQKRGFTVRILIEAKKTMIYISWVCEYSYDELESMDAVIRDTRILGGEVEDFINKKI</sequence>
<dbReference type="EMBL" id="MN740070">
    <property type="protein sequence ID" value="QHT86513.1"/>
    <property type="molecule type" value="Genomic_DNA"/>
</dbReference>
<protein>
    <submittedName>
        <fullName evidence="1">Uncharacterized protein</fullName>
    </submittedName>
</protein>
<evidence type="ECO:0000313" key="1">
    <source>
        <dbReference type="EMBL" id="QHT86513.1"/>
    </source>
</evidence>
<organism evidence="1">
    <name type="scientific">viral metagenome</name>
    <dbReference type="NCBI Taxonomy" id="1070528"/>
    <lineage>
        <taxon>unclassified sequences</taxon>
        <taxon>metagenomes</taxon>
        <taxon>organismal metagenomes</taxon>
    </lineage>
</organism>
<name>A0A6C0I2Z5_9ZZZZ</name>
<accession>A0A6C0I2Z5</accession>
<dbReference type="AlphaFoldDB" id="A0A6C0I2Z5"/>